<evidence type="ECO:0000259" key="5">
    <source>
        <dbReference type="Pfam" id="PF05118"/>
    </source>
</evidence>
<keyword evidence="3" id="KW-0560">Oxidoreductase</keyword>
<sequence>SKRGHPGHASRKDDICSRACSDRLIGTSPSRGASSSRMLQMMDESSIDRTTTTPPPVTTPLSPMTFAGQVEKALLSKFPQSKIERVLQSWRLLEMDYEHREFVGNQQSPPIVDAETSRCYQHAPSYVPGLKAVAWWDTVEDLPWAKSLSTNFPAIRDEFVSVMSNPNKLQSEGNNIWAGALTSDAESYGEGWKTLVLLNRGQWDDTNANLFPITSKAIHKSGVPVAEAFFASMKPRTSIKPHSDFTNFVLTSHLPLVIPENGSNKCRLSVGDETRQWLEGKIILFDTSIYHDAINDSDEMRYILMLRIWHPDLTIEEREALQFIYDCLEIPELLSEDPGTVLLAEQRAKSFREFPLRGSSTVRGGGGGFGSKQRSNKGKKK</sequence>
<accession>A0ABD3NHM7</accession>
<keyword evidence="2" id="KW-0223">Dioxygenase</keyword>
<evidence type="ECO:0000313" key="6">
    <source>
        <dbReference type="EMBL" id="KAL3772545.1"/>
    </source>
</evidence>
<dbReference type="Proteomes" id="UP001530293">
    <property type="component" value="Unassembled WGS sequence"/>
</dbReference>
<dbReference type="AlphaFoldDB" id="A0ABD3NHM7"/>
<evidence type="ECO:0000256" key="4">
    <source>
        <dbReference type="SAM" id="MobiDB-lite"/>
    </source>
</evidence>
<reference evidence="6 7" key="1">
    <citation type="submission" date="2024-10" db="EMBL/GenBank/DDBJ databases">
        <title>Updated reference genomes for cyclostephanoid diatoms.</title>
        <authorList>
            <person name="Roberts W.R."/>
            <person name="Alverson A.J."/>
        </authorList>
    </citation>
    <scope>NUCLEOTIDE SEQUENCE [LARGE SCALE GENOMIC DNA]</scope>
    <source>
        <strain evidence="6 7">AJA232-27</strain>
    </source>
</reference>
<dbReference type="EMBL" id="JALLBG020000009">
    <property type="protein sequence ID" value="KAL3772545.1"/>
    <property type="molecule type" value="Genomic_DNA"/>
</dbReference>
<dbReference type="PANTHER" id="PTHR46332">
    <property type="entry name" value="ASPARTATE BETA-HYDROXYLASE DOMAIN-CONTAINING PROTEIN 2"/>
    <property type="match status" value="1"/>
</dbReference>
<feature type="region of interest" description="Disordered" evidence="4">
    <location>
        <begin position="355"/>
        <end position="381"/>
    </location>
</feature>
<dbReference type="PANTHER" id="PTHR46332:SF5">
    <property type="entry name" value="ASPARTATE BETA-HYDROXYLASE DOMAIN CONTAINING 2"/>
    <property type="match status" value="1"/>
</dbReference>
<keyword evidence="7" id="KW-1185">Reference proteome</keyword>
<comment type="caution">
    <text evidence="6">The sequence shown here is derived from an EMBL/GenBank/DDBJ whole genome shotgun (WGS) entry which is preliminary data.</text>
</comment>
<feature type="non-terminal residue" evidence="6">
    <location>
        <position position="1"/>
    </location>
</feature>
<feature type="domain" description="Aspartyl/asparaginy/proline hydroxylase" evidence="5">
    <location>
        <begin position="150"/>
        <end position="311"/>
    </location>
</feature>
<dbReference type="Gene3D" id="2.60.120.330">
    <property type="entry name" value="B-lactam Antibiotic, Isopenicillin N Synthase, Chain"/>
    <property type="match status" value="1"/>
</dbReference>
<comment type="similarity">
    <text evidence="1">Belongs to the aspartyl/asparaginyl beta-hydroxylase family.</text>
</comment>
<name>A0ABD3NHM7_9STRA</name>
<evidence type="ECO:0000313" key="7">
    <source>
        <dbReference type="Proteomes" id="UP001530293"/>
    </source>
</evidence>
<dbReference type="InterPro" id="IPR051821">
    <property type="entry name" value="Asp/Asn_beta-hydroxylase"/>
</dbReference>
<dbReference type="InterPro" id="IPR027443">
    <property type="entry name" value="IPNS-like_sf"/>
</dbReference>
<evidence type="ECO:0000256" key="2">
    <source>
        <dbReference type="ARBA" id="ARBA00022964"/>
    </source>
</evidence>
<organism evidence="6 7">
    <name type="scientific">Discostella pseudostelligera</name>
    <dbReference type="NCBI Taxonomy" id="259834"/>
    <lineage>
        <taxon>Eukaryota</taxon>
        <taxon>Sar</taxon>
        <taxon>Stramenopiles</taxon>
        <taxon>Ochrophyta</taxon>
        <taxon>Bacillariophyta</taxon>
        <taxon>Coscinodiscophyceae</taxon>
        <taxon>Thalassiosirophycidae</taxon>
        <taxon>Stephanodiscales</taxon>
        <taxon>Stephanodiscaceae</taxon>
        <taxon>Discostella</taxon>
    </lineage>
</organism>
<gene>
    <name evidence="6" type="ORF">ACHAWU_006743</name>
</gene>
<dbReference type="GO" id="GO:0051213">
    <property type="term" value="F:dioxygenase activity"/>
    <property type="evidence" value="ECO:0007669"/>
    <property type="project" value="UniProtKB-KW"/>
</dbReference>
<evidence type="ECO:0000256" key="1">
    <source>
        <dbReference type="ARBA" id="ARBA00007730"/>
    </source>
</evidence>
<proteinExistence type="inferred from homology"/>
<dbReference type="Pfam" id="PF05118">
    <property type="entry name" value="Asp_Arg_Hydrox"/>
    <property type="match status" value="1"/>
</dbReference>
<protein>
    <recommendedName>
        <fullName evidence="5">Aspartyl/asparaginy/proline hydroxylase domain-containing protein</fullName>
    </recommendedName>
</protein>
<dbReference type="SUPFAM" id="SSF51197">
    <property type="entry name" value="Clavaminate synthase-like"/>
    <property type="match status" value="1"/>
</dbReference>
<evidence type="ECO:0000256" key="3">
    <source>
        <dbReference type="ARBA" id="ARBA00023002"/>
    </source>
</evidence>
<dbReference type="InterPro" id="IPR007803">
    <property type="entry name" value="Asp/Arg/Pro-Hydrxlase"/>
</dbReference>